<dbReference type="Proteomes" id="UP000193804">
    <property type="component" value="Unassembled WGS sequence"/>
</dbReference>
<dbReference type="InterPro" id="IPR008969">
    <property type="entry name" value="CarboxyPept-like_regulatory"/>
</dbReference>
<dbReference type="EMBL" id="FXAW01000007">
    <property type="protein sequence ID" value="SMG46592.1"/>
    <property type="molecule type" value="Genomic_DNA"/>
</dbReference>
<accession>A0A1X7KZX7</accession>
<reference evidence="3" key="1">
    <citation type="submission" date="2017-04" db="EMBL/GenBank/DDBJ databases">
        <authorList>
            <person name="Varghese N."/>
            <person name="Submissions S."/>
        </authorList>
    </citation>
    <scope>NUCLEOTIDE SEQUENCE [LARGE SCALE GENOMIC DNA]</scope>
    <source>
        <strain evidence="3">DSM 4125</strain>
    </source>
</reference>
<proteinExistence type="predicted"/>
<name>A0A1X7KZX7_9BACT</name>
<dbReference type="AlphaFoldDB" id="A0A1X7KZX7"/>
<dbReference type="RefSeq" id="WP_085518427.1">
    <property type="nucleotide sequence ID" value="NZ_FXAW01000007.1"/>
</dbReference>
<evidence type="ECO:0000256" key="1">
    <source>
        <dbReference type="SAM" id="SignalP"/>
    </source>
</evidence>
<feature type="signal peptide" evidence="1">
    <location>
        <begin position="1"/>
        <end position="19"/>
    </location>
</feature>
<dbReference type="SUPFAM" id="SSF49464">
    <property type="entry name" value="Carboxypeptidase regulatory domain-like"/>
    <property type="match status" value="1"/>
</dbReference>
<organism evidence="2 3">
    <name type="scientific">Marivirga sericea</name>
    <dbReference type="NCBI Taxonomy" id="1028"/>
    <lineage>
        <taxon>Bacteria</taxon>
        <taxon>Pseudomonadati</taxon>
        <taxon>Bacteroidota</taxon>
        <taxon>Cytophagia</taxon>
        <taxon>Cytophagales</taxon>
        <taxon>Marivirgaceae</taxon>
        <taxon>Marivirga</taxon>
    </lineage>
</organism>
<gene>
    <name evidence="2" type="ORF">SAMN05661096_03293</name>
</gene>
<keyword evidence="3" id="KW-1185">Reference proteome</keyword>
<dbReference type="OrthoDB" id="1116175at2"/>
<dbReference type="STRING" id="1028.SAMN05661096_03293"/>
<sequence length="252" mass="28471">MKSAFYLLLSFLTIQSAYNQTLTGIVQSSEDGLSIEGAHIVNISKNKMAISSEMGNFRVEGDIGDTLVVSNINYITKRFIINTTSRISILLKPNLIQLEEVIVSNLPKTANDFRKKLIAMPMQDNGKLVPFGVTPGKIMPNIPVIYDKRVINGLGYAISNPLKYTASKLNGKFQEKVKYWAIQADLDNSLIRDKKYNRTLVASLTKLESDELTNFIHFMDLADSFINSASEYEIAERIKEEFKEYQLLNKEN</sequence>
<evidence type="ECO:0000313" key="2">
    <source>
        <dbReference type="EMBL" id="SMG46592.1"/>
    </source>
</evidence>
<evidence type="ECO:0008006" key="4">
    <source>
        <dbReference type="Google" id="ProtNLM"/>
    </source>
</evidence>
<evidence type="ECO:0000313" key="3">
    <source>
        <dbReference type="Proteomes" id="UP000193804"/>
    </source>
</evidence>
<protein>
    <recommendedName>
        <fullName evidence="4">CarboxypepD_reg-like domain-containing protein</fullName>
    </recommendedName>
</protein>
<keyword evidence="1" id="KW-0732">Signal</keyword>
<feature type="chain" id="PRO_5012959665" description="CarboxypepD_reg-like domain-containing protein" evidence="1">
    <location>
        <begin position="20"/>
        <end position="252"/>
    </location>
</feature>